<dbReference type="CDD" id="cd01392">
    <property type="entry name" value="HTH_LacI"/>
    <property type="match status" value="1"/>
</dbReference>
<dbReference type="PANTHER" id="PTHR30146">
    <property type="entry name" value="LACI-RELATED TRANSCRIPTIONAL REPRESSOR"/>
    <property type="match status" value="1"/>
</dbReference>
<evidence type="ECO:0000256" key="3">
    <source>
        <dbReference type="ARBA" id="ARBA00023163"/>
    </source>
</evidence>
<comment type="caution">
    <text evidence="5">The sequence shown here is derived from an EMBL/GenBank/DDBJ whole genome shotgun (WGS) entry which is preliminary data.</text>
</comment>
<proteinExistence type="predicted"/>
<dbReference type="RefSeq" id="WP_188354291.1">
    <property type="nucleotide sequence ID" value="NZ_BMDH01000001.1"/>
</dbReference>
<keyword evidence="3" id="KW-0804">Transcription</keyword>
<dbReference type="Gene3D" id="1.10.260.40">
    <property type="entry name" value="lambda repressor-like DNA-binding domains"/>
    <property type="match status" value="1"/>
</dbReference>
<dbReference type="Pfam" id="PF13377">
    <property type="entry name" value="Peripla_BP_3"/>
    <property type="match status" value="1"/>
</dbReference>
<accession>A0A8J3EXM9</accession>
<dbReference type="PANTHER" id="PTHR30146:SF153">
    <property type="entry name" value="LACTOSE OPERON REPRESSOR"/>
    <property type="match status" value="1"/>
</dbReference>
<feature type="domain" description="HTH lacI-type" evidence="4">
    <location>
        <begin position="8"/>
        <end position="62"/>
    </location>
</feature>
<dbReference type="EMBL" id="BMDH01000001">
    <property type="protein sequence ID" value="GGI12406.1"/>
    <property type="molecule type" value="Genomic_DNA"/>
</dbReference>
<dbReference type="InterPro" id="IPR000843">
    <property type="entry name" value="HTH_LacI"/>
</dbReference>
<evidence type="ECO:0000313" key="5">
    <source>
        <dbReference type="EMBL" id="GGI12406.1"/>
    </source>
</evidence>
<evidence type="ECO:0000259" key="4">
    <source>
        <dbReference type="PROSITE" id="PS50932"/>
    </source>
</evidence>
<dbReference type="Pfam" id="PF00356">
    <property type="entry name" value="LacI"/>
    <property type="match status" value="1"/>
</dbReference>
<dbReference type="GO" id="GO:0000976">
    <property type="term" value="F:transcription cis-regulatory region binding"/>
    <property type="evidence" value="ECO:0007669"/>
    <property type="project" value="TreeGrafter"/>
</dbReference>
<dbReference type="InterPro" id="IPR046335">
    <property type="entry name" value="LacI/GalR-like_sensor"/>
</dbReference>
<dbReference type="Gene3D" id="3.40.50.2300">
    <property type="match status" value="2"/>
</dbReference>
<dbReference type="SUPFAM" id="SSF53822">
    <property type="entry name" value="Periplasmic binding protein-like I"/>
    <property type="match status" value="1"/>
</dbReference>
<dbReference type="PROSITE" id="PS50932">
    <property type="entry name" value="HTH_LACI_2"/>
    <property type="match status" value="1"/>
</dbReference>
<evidence type="ECO:0000256" key="1">
    <source>
        <dbReference type="ARBA" id="ARBA00023015"/>
    </source>
</evidence>
<gene>
    <name evidence="5" type="ORF">GCM10007377_00800</name>
</gene>
<dbReference type="SUPFAM" id="SSF47413">
    <property type="entry name" value="lambda repressor-like DNA-binding domains"/>
    <property type="match status" value="1"/>
</dbReference>
<name>A0A8J3EXM9_9BIFI</name>
<evidence type="ECO:0000313" key="6">
    <source>
        <dbReference type="Proteomes" id="UP000619536"/>
    </source>
</evidence>
<keyword evidence="6" id="KW-1185">Reference proteome</keyword>
<evidence type="ECO:0000256" key="2">
    <source>
        <dbReference type="ARBA" id="ARBA00023125"/>
    </source>
</evidence>
<protein>
    <submittedName>
        <fullName evidence="5">LacI family transcriptional regulator</fullName>
    </submittedName>
</protein>
<dbReference type="GO" id="GO:0003700">
    <property type="term" value="F:DNA-binding transcription factor activity"/>
    <property type="evidence" value="ECO:0007669"/>
    <property type="project" value="TreeGrafter"/>
</dbReference>
<reference evidence="5" key="2">
    <citation type="submission" date="2020-09" db="EMBL/GenBank/DDBJ databases">
        <authorList>
            <person name="Sun Q."/>
            <person name="Sedlacek I."/>
        </authorList>
    </citation>
    <scope>NUCLEOTIDE SEQUENCE</scope>
    <source>
        <strain evidence="5">CCM 8606</strain>
    </source>
</reference>
<dbReference type="SMART" id="SM00354">
    <property type="entry name" value="HTH_LACI"/>
    <property type="match status" value="1"/>
</dbReference>
<dbReference type="CDD" id="cd01574">
    <property type="entry name" value="PBP1_LacI"/>
    <property type="match status" value="1"/>
</dbReference>
<organism evidence="5 6">
    <name type="scientific">Galliscardovia ingluviei</name>
    <dbReference type="NCBI Taxonomy" id="1769422"/>
    <lineage>
        <taxon>Bacteria</taxon>
        <taxon>Bacillati</taxon>
        <taxon>Actinomycetota</taxon>
        <taxon>Actinomycetes</taxon>
        <taxon>Bifidobacteriales</taxon>
        <taxon>Bifidobacteriaceae</taxon>
        <taxon>Galliscardovia</taxon>
    </lineage>
</organism>
<sequence>MSTTPRIVSMADVAKAAGVSSQTVSRVSNGSDAVRPETKAKVLTAMEELGYRPNFAARALKRGKFNAIAVILFDIGATGNLRTLQGITTVAAELGYVITLVMLDWNEKPTLAQALERVKTMPVDGAIVILEHLVSDYHTFTPPQDMAITVITTEPSDKYATVDSDQAHISSTIMEYFFKNGHRHIHYVSGPADSVANTYREQGYTAAMERKHLPIPPIIRGNWTAESGYDAGLRLAATPDCTAVYAANDNMAYGVIQGLRAAGKRVPEDISVIGVDDSLQDTVPRLDLTTMRLHFGQVGKAAVETTIDAIEHPNRPITHNTIQGTLIIRGSVQSI</sequence>
<dbReference type="InterPro" id="IPR028082">
    <property type="entry name" value="Peripla_BP_I"/>
</dbReference>
<keyword evidence="1" id="KW-0805">Transcription regulation</keyword>
<dbReference type="Proteomes" id="UP000619536">
    <property type="component" value="Unassembled WGS sequence"/>
</dbReference>
<reference evidence="5" key="1">
    <citation type="journal article" date="2014" name="Int. J. Syst. Evol. Microbiol.">
        <title>Complete genome sequence of Corynebacterium casei LMG S-19264T (=DSM 44701T), isolated from a smear-ripened cheese.</title>
        <authorList>
            <consortium name="US DOE Joint Genome Institute (JGI-PGF)"/>
            <person name="Walter F."/>
            <person name="Albersmeier A."/>
            <person name="Kalinowski J."/>
            <person name="Ruckert C."/>
        </authorList>
    </citation>
    <scope>NUCLEOTIDE SEQUENCE</scope>
    <source>
        <strain evidence="5">CCM 8606</strain>
    </source>
</reference>
<keyword evidence="2" id="KW-0238">DNA-binding</keyword>
<dbReference type="AlphaFoldDB" id="A0A8J3EXM9"/>
<dbReference type="InterPro" id="IPR010982">
    <property type="entry name" value="Lambda_DNA-bd_dom_sf"/>
</dbReference>